<reference evidence="1 2" key="2">
    <citation type="submission" date="2018-10" db="EMBL/GenBank/DDBJ databases">
        <authorList>
            <consortium name="Pathogen Informatics"/>
        </authorList>
    </citation>
    <scope>NUCLEOTIDE SEQUENCE [LARGE SCALE GENOMIC DNA]</scope>
</reference>
<organism evidence="3">
    <name type="scientific">Mesocestoides corti</name>
    <name type="common">Flatworm</name>
    <dbReference type="NCBI Taxonomy" id="53468"/>
    <lineage>
        <taxon>Eukaryota</taxon>
        <taxon>Metazoa</taxon>
        <taxon>Spiralia</taxon>
        <taxon>Lophotrochozoa</taxon>
        <taxon>Platyhelminthes</taxon>
        <taxon>Cestoda</taxon>
        <taxon>Eucestoda</taxon>
        <taxon>Cyclophyllidea</taxon>
        <taxon>Mesocestoididae</taxon>
        <taxon>Mesocestoides</taxon>
    </lineage>
</organism>
<dbReference type="Proteomes" id="UP000267029">
    <property type="component" value="Unassembled WGS sequence"/>
</dbReference>
<name>A0A0R3U1Z3_MESCO</name>
<accession>A0A0R3U1Z3</accession>
<reference evidence="3" key="1">
    <citation type="submission" date="2017-02" db="UniProtKB">
        <authorList>
            <consortium name="WormBaseParasite"/>
        </authorList>
    </citation>
    <scope>IDENTIFICATION</scope>
</reference>
<protein>
    <submittedName>
        <fullName evidence="3">Type I site-specific deoxyribonuclease</fullName>
    </submittedName>
</protein>
<evidence type="ECO:0000313" key="3">
    <source>
        <dbReference type="WBParaSite" id="MCOS_0000043101-mRNA-1"/>
    </source>
</evidence>
<dbReference type="EMBL" id="UXSR01000037">
    <property type="protein sequence ID" value="VDD74429.1"/>
    <property type="molecule type" value="Genomic_DNA"/>
</dbReference>
<sequence length="67" mass="8035">MRDYQIPEEMKTYGWMGFVKEGIECISLKTATYNSLPVRGNDEPEHERRMVKQVFIEILRSQRQENK</sequence>
<gene>
    <name evidence="1" type="ORF">MCOS_LOCUS432</name>
</gene>
<evidence type="ECO:0000313" key="1">
    <source>
        <dbReference type="EMBL" id="VDD74429.1"/>
    </source>
</evidence>
<evidence type="ECO:0000313" key="2">
    <source>
        <dbReference type="Proteomes" id="UP000267029"/>
    </source>
</evidence>
<keyword evidence="2" id="KW-1185">Reference proteome</keyword>
<dbReference type="WBParaSite" id="MCOS_0000043101-mRNA-1">
    <property type="protein sequence ID" value="MCOS_0000043101-mRNA-1"/>
    <property type="gene ID" value="MCOS_0000043101"/>
</dbReference>
<proteinExistence type="predicted"/>
<dbReference type="AlphaFoldDB" id="A0A0R3U1Z3"/>